<name>K9W8H4_9CYAN</name>
<evidence type="ECO:0000313" key="2">
    <source>
        <dbReference type="EMBL" id="AFZ16533.1"/>
    </source>
</evidence>
<gene>
    <name evidence="2" type="ORF">Mic7113_0619</name>
</gene>
<protein>
    <submittedName>
        <fullName evidence="2">Uncharacterized protein</fullName>
    </submittedName>
</protein>
<dbReference type="KEGG" id="mic:Mic7113_0619"/>
<proteinExistence type="predicted"/>
<keyword evidence="3" id="KW-1185">Reference proteome</keyword>
<dbReference type="Proteomes" id="UP000010471">
    <property type="component" value="Chromosome"/>
</dbReference>
<sequence length="49" mass="5705">MQTQWQKTLIQISFWLIIEILLNLLGLDNLADYSEFVFDQKTITVSTGD</sequence>
<keyword evidence="1" id="KW-0472">Membrane</keyword>
<keyword evidence="1" id="KW-0812">Transmembrane</keyword>
<evidence type="ECO:0000256" key="1">
    <source>
        <dbReference type="SAM" id="Phobius"/>
    </source>
</evidence>
<accession>K9W8H4</accession>
<organism evidence="2 3">
    <name type="scientific">Allocoleopsis franciscana PCC 7113</name>
    <dbReference type="NCBI Taxonomy" id="1173027"/>
    <lineage>
        <taxon>Bacteria</taxon>
        <taxon>Bacillati</taxon>
        <taxon>Cyanobacteriota</taxon>
        <taxon>Cyanophyceae</taxon>
        <taxon>Coleofasciculales</taxon>
        <taxon>Coleofasciculaceae</taxon>
        <taxon>Allocoleopsis</taxon>
        <taxon>Allocoleopsis franciscana</taxon>
    </lineage>
</organism>
<dbReference type="EMBL" id="CP003630">
    <property type="protein sequence ID" value="AFZ16533.1"/>
    <property type="molecule type" value="Genomic_DNA"/>
</dbReference>
<evidence type="ECO:0000313" key="3">
    <source>
        <dbReference type="Proteomes" id="UP000010471"/>
    </source>
</evidence>
<dbReference type="AlphaFoldDB" id="K9W8H4"/>
<dbReference type="HOGENOM" id="CLU_201883_1_0_3"/>
<reference evidence="2 3" key="1">
    <citation type="submission" date="2012-06" db="EMBL/GenBank/DDBJ databases">
        <title>Finished chromosome of genome of Microcoleus sp. PCC 7113.</title>
        <authorList>
            <consortium name="US DOE Joint Genome Institute"/>
            <person name="Gugger M."/>
            <person name="Coursin T."/>
            <person name="Rippka R."/>
            <person name="Tandeau De Marsac N."/>
            <person name="Huntemann M."/>
            <person name="Wei C.-L."/>
            <person name="Han J."/>
            <person name="Detter J.C."/>
            <person name="Han C."/>
            <person name="Tapia R."/>
            <person name="Chen A."/>
            <person name="Kyrpides N."/>
            <person name="Mavromatis K."/>
            <person name="Markowitz V."/>
            <person name="Szeto E."/>
            <person name="Ivanova N."/>
            <person name="Pagani I."/>
            <person name="Pati A."/>
            <person name="Goodwin L."/>
            <person name="Nordberg H.P."/>
            <person name="Cantor M.N."/>
            <person name="Hua S.X."/>
            <person name="Woyke T."/>
            <person name="Kerfeld C.A."/>
        </authorList>
    </citation>
    <scope>NUCLEOTIDE SEQUENCE [LARGE SCALE GENOMIC DNA]</scope>
    <source>
        <strain evidence="2 3">PCC 7113</strain>
    </source>
</reference>
<keyword evidence="1" id="KW-1133">Transmembrane helix</keyword>
<dbReference type="PATRIC" id="fig|1173027.3.peg.684"/>
<dbReference type="RefSeq" id="WP_015180696.1">
    <property type="nucleotide sequence ID" value="NC_019738.1"/>
</dbReference>
<feature type="transmembrane region" description="Helical" evidence="1">
    <location>
        <begin position="12"/>
        <end position="31"/>
    </location>
</feature>